<dbReference type="InterPro" id="IPR027417">
    <property type="entry name" value="P-loop_NTPase"/>
</dbReference>
<dbReference type="SUPFAM" id="SSF52540">
    <property type="entry name" value="P-loop containing nucleoside triphosphate hydrolases"/>
    <property type="match status" value="1"/>
</dbReference>
<sequence length="172" mass="19011">MASIHLVEGPVGAGKSTFAARLAAGRAAPHLNLDAWFVALFSPDRPAAGVMPWYAERKWRCIEQLWSLGCDLVRCGSDAVLELGLLTRADRERVYARAEAAGIPLVLHVLEADREVRRARVRQRNLERGPTFSMEVPDAIFDLASDRWEAPDAGECEGRDVRFVRTDAGQAL</sequence>
<keyword evidence="1" id="KW-0547">Nucleotide-binding</keyword>
<dbReference type="Proteomes" id="UP000806285">
    <property type="component" value="Unassembled WGS sequence"/>
</dbReference>
<name>A0ABR9S734_9BURK</name>
<reference evidence="1 2" key="1">
    <citation type="submission" date="2020-10" db="EMBL/GenBank/DDBJ databases">
        <title>Ramlibacter sp. HM2 16S ribosomal RNA gene Genome sequencing and assembly.</title>
        <authorList>
            <person name="Kang M."/>
        </authorList>
    </citation>
    <scope>NUCLEOTIDE SEQUENCE [LARGE SCALE GENOMIC DNA]</scope>
    <source>
        <strain evidence="1 2">HM2</strain>
    </source>
</reference>
<dbReference type="RefSeq" id="WP_193677945.1">
    <property type="nucleotide sequence ID" value="NZ_JADDIV010000005.1"/>
</dbReference>
<dbReference type="EMBL" id="JADDIV010000005">
    <property type="protein sequence ID" value="MBE7369311.1"/>
    <property type="molecule type" value="Genomic_DNA"/>
</dbReference>
<dbReference type="Gene3D" id="3.40.50.300">
    <property type="entry name" value="P-loop containing nucleotide triphosphate hydrolases"/>
    <property type="match status" value="1"/>
</dbReference>
<evidence type="ECO:0000313" key="1">
    <source>
        <dbReference type="EMBL" id="MBE7369311.1"/>
    </source>
</evidence>
<dbReference type="GO" id="GO:0005524">
    <property type="term" value="F:ATP binding"/>
    <property type="evidence" value="ECO:0007669"/>
    <property type="project" value="UniProtKB-KW"/>
</dbReference>
<keyword evidence="2" id="KW-1185">Reference proteome</keyword>
<gene>
    <name evidence="1" type="ORF">IM787_17235</name>
</gene>
<evidence type="ECO:0000313" key="2">
    <source>
        <dbReference type="Proteomes" id="UP000806285"/>
    </source>
</evidence>
<accession>A0ABR9S734</accession>
<keyword evidence="1" id="KW-0067">ATP-binding</keyword>
<dbReference type="Pfam" id="PF13671">
    <property type="entry name" value="AAA_33"/>
    <property type="match status" value="1"/>
</dbReference>
<comment type="caution">
    <text evidence="1">The sequence shown here is derived from an EMBL/GenBank/DDBJ whole genome shotgun (WGS) entry which is preliminary data.</text>
</comment>
<proteinExistence type="predicted"/>
<organism evidence="1 2">
    <name type="scientific">Ramlibacter pallidus</name>
    <dbReference type="NCBI Taxonomy" id="2780087"/>
    <lineage>
        <taxon>Bacteria</taxon>
        <taxon>Pseudomonadati</taxon>
        <taxon>Pseudomonadota</taxon>
        <taxon>Betaproteobacteria</taxon>
        <taxon>Burkholderiales</taxon>
        <taxon>Comamonadaceae</taxon>
        <taxon>Ramlibacter</taxon>
    </lineage>
</organism>
<protein>
    <submittedName>
        <fullName evidence="1">ATP-binding protein</fullName>
    </submittedName>
</protein>